<evidence type="ECO:0000313" key="5">
    <source>
        <dbReference type="Proteomes" id="UP001163823"/>
    </source>
</evidence>
<comment type="caution">
    <text evidence="4">The sequence shown here is derived from an EMBL/GenBank/DDBJ whole genome shotgun (WGS) entry which is preliminary data.</text>
</comment>
<gene>
    <name evidence="4" type="ORF">O6P43_011444</name>
</gene>
<dbReference type="KEGG" id="qsa:O6P43_011444"/>
<protein>
    <submittedName>
        <fullName evidence="4">Uncharacterized protein</fullName>
    </submittedName>
</protein>
<dbReference type="EMBL" id="JARAOO010000005">
    <property type="protein sequence ID" value="KAJ7967146.1"/>
    <property type="molecule type" value="Genomic_DNA"/>
</dbReference>
<reference evidence="4" key="1">
    <citation type="journal article" date="2023" name="Science">
        <title>Elucidation of the pathway for biosynthesis of saponin adjuvants from the soapbark tree.</title>
        <authorList>
            <person name="Reed J."/>
            <person name="Orme A."/>
            <person name="El-Demerdash A."/>
            <person name="Owen C."/>
            <person name="Martin L.B.B."/>
            <person name="Misra R.C."/>
            <person name="Kikuchi S."/>
            <person name="Rejzek M."/>
            <person name="Martin A.C."/>
            <person name="Harkess A."/>
            <person name="Leebens-Mack J."/>
            <person name="Louveau T."/>
            <person name="Stephenson M.J."/>
            <person name="Osbourn A."/>
        </authorList>
    </citation>
    <scope>NUCLEOTIDE SEQUENCE</scope>
    <source>
        <strain evidence="4">S10</strain>
    </source>
</reference>
<name>A0AAD7LZF3_QUISA</name>
<proteinExistence type="predicted"/>
<accession>A0AAD7LZF3</accession>
<evidence type="ECO:0000256" key="2">
    <source>
        <dbReference type="SAM" id="MobiDB-lite"/>
    </source>
</evidence>
<organism evidence="4 5">
    <name type="scientific">Quillaja saponaria</name>
    <name type="common">Soap bark tree</name>
    <dbReference type="NCBI Taxonomy" id="32244"/>
    <lineage>
        <taxon>Eukaryota</taxon>
        <taxon>Viridiplantae</taxon>
        <taxon>Streptophyta</taxon>
        <taxon>Embryophyta</taxon>
        <taxon>Tracheophyta</taxon>
        <taxon>Spermatophyta</taxon>
        <taxon>Magnoliopsida</taxon>
        <taxon>eudicotyledons</taxon>
        <taxon>Gunneridae</taxon>
        <taxon>Pentapetalae</taxon>
        <taxon>rosids</taxon>
        <taxon>fabids</taxon>
        <taxon>Fabales</taxon>
        <taxon>Quillajaceae</taxon>
        <taxon>Quillaja</taxon>
    </lineage>
</organism>
<sequence>MKSWLQVFLIDQFSSLLLILGLSYIHVGVSSDQYRSLPAVIIIVLFTISKFTSILIVSVCKSKVHDQPRQSTRPRSIIANISSKAELTGKTRSDGDEAASKTTANEVLEEEYLKKKLDGIKEEYETKLKEEKRKYEKDRKKWEEERGVLQVKYEEMRWK</sequence>
<evidence type="ECO:0000256" key="1">
    <source>
        <dbReference type="SAM" id="Coils"/>
    </source>
</evidence>
<feature type="coiled-coil region" evidence="1">
    <location>
        <begin position="114"/>
        <end position="152"/>
    </location>
</feature>
<feature type="transmembrane region" description="Helical" evidence="3">
    <location>
        <begin position="7"/>
        <end position="27"/>
    </location>
</feature>
<keyword evidence="5" id="KW-1185">Reference proteome</keyword>
<evidence type="ECO:0000313" key="4">
    <source>
        <dbReference type="EMBL" id="KAJ7967146.1"/>
    </source>
</evidence>
<feature type="compositionally biased region" description="Basic and acidic residues" evidence="2">
    <location>
        <begin position="87"/>
        <end position="99"/>
    </location>
</feature>
<keyword evidence="3" id="KW-0472">Membrane</keyword>
<feature type="region of interest" description="Disordered" evidence="2">
    <location>
        <begin position="64"/>
        <end position="103"/>
    </location>
</feature>
<evidence type="ECO:0000256" key="3">
    <source>
        <dbReference type="SAM" id="Phobius"/>
    </source>
</evidence>
<keyword evidence="1" id="KW-0175">Coiled coil</keyword>
<dbReference type="AlphaFoldDB" id="A0AAD7LZF3"/>
<feature type="compositionally biased region" description="Polar residues" evidence="2">
    <location>
        <begin position="69"/>
        <end position="85"/>
    </location>
</feature>
<keyword evidence="3" id="KW-0812">Transmembrane</keyword>
<keyword evidence="3" id="KW-1133">Transmembrane helix</keyword>
<feature type="transmembrane region" description="Helical" evidence="3">
    <location>
        <begin position="39"/>
        <end position="60"/>
    </location>
</feature>
<dbReference type="Proteomes" id="UP001163823">
    <property type="component" value="Chromosome 5"/>
</dbReference>